<evidence type="ECO:0000313" key="1">
    <source>
        <dbReference type="EMBL" id="ROH85654.1"/>
    </source>
</evidence>
<dbReference type="RefSeq" id="WP_123213077.1">
    <property type="nucleotide sequence ID" value="NZ_RJVO01000011.1"/>
</dbReference>
<dbReference type="AlphaFoldDB" id="A0A3N0UZF9"/>
<dbReference type="InParanoid" id="A0A3N0UZF9"/>
<accession>A0A3N0UZF9</accession>
<gene>
    <name evidence="1" type="ORF">ED208_16760</name>
</gene>
<name>A0A3N0UZF9_9GAMM</name>
<comment type="caution">
    <text evidence="1">The sequence shown here is derived from an EMBL/GenBank/DDBJ whole genome shotgun (WGS) entry which is preliminary data.</text>
</comment>
<dbReference type="EMBL" id="RJVO01000011">
    <property type="protein sequence ID" value="ROH85654.1"/>
    <property type="molecule type" value="Genomic_DNA"/>
</dbReference>
<keyword evidence="2" id="KW-1185">Reference proteome</keyword>
<protein>
    <submittedName>
        <fullName evidence="1">Uncharacterized protein</fullName>
    </submittedName>
</protein>
<reference evidence="1 2" key="1">
    <citation type="submission" date="2018-10" db="EMBL/GenBank/DDBJ databases">
        <authorList>
            <person name="Chen W.-M."/>
        </authorList>
    </citation>
    <scope>NUCLEOTIDE SEQUENCE [LARGE SCALE GENOMIC DNA]</scope>
    <source>
        <strain evidence="1 2">THS-13</strain>
    </source>
</reference>
<evidence type="ECO:0000313" key="2">
    <source>
        <dbReference type="Proteomes" id="UP000282106"/>
    </source>
</evidence>
<organism evidence="1 2">
    <name type="scientific">Stagnimonas aquatica</name>
    <dbReference type="NCBI Taxonomy" id="2689987"/>
    <lineage>
        <taxon>Bacteria</taxon>
        <taxon>Pseudomonadati</taxon>
        <taxon>Pseudomonadota</taxon>
        <taxon>Gammaproteobacteria</taxon>
        <taxon>Nevskiales</taxon>
        <taxon>Nevskiaceae</taxon>
        <taxon>Stagnimonas</taxon>
    </lineage>
</organism>
<dbReference type="Proteomes" id="UP000282106">
    <property type="component" value="Unassembled WGS sequence"/>
</dbReference>
<proteinExistence type="predicted"/>
<sequence>MYRAAACCGGLAMKLALQEAAKSLARGRDRAFVSRVAWLDLDRLVTAAYEKISTCSREAAELGDLYLTRNRAYPPFNRPHFSPVNIINQIQIQTGWRLLDVSRAISENDAPRSEVLAESGATLWFSQDATGAVTVFLAPYKSKAMRVDEANIILARHGCASEVSESCVNQYFVAYFRYCAATSAHGHRGWKGNGYRLRLMYNDFRYSTKRRAALVRGLELLLAAAGVMATLYTGNKLFS</sequence>